<proteinExistence type="inferred from homology"/>
<evidence type="ECO:0000256" key="2">
    <source>
        <dbReference type="ARBA" id="ARBA00006597"/>
    </source>
</evidence>
<dbReference type="PANTHER" id="PTHR38839">
    <property type="entry name" value="TRANSCRIPTIONAL REGULATOR WHID-RELATED"/>
    <property type="match status" value="1"/>
</dbReference>
<accession>A0A6J5SYN8</accession>
<dbReference type="GO" id="GO:0046872">
    <property type="term" value="F:metal ion binding"/>
    <property type="evidence" value="ECO:0007669"/>
    <property type="project" value="UniProtKB-KW"/>
</dbReference>
<evidence type="ECO:0000256" key="5">
    <source>
        <dbReference type="ARBA" id="ARBA00023004"/>
    </source>
</evidence>
<evidence type="ECO:0000256" key="3">
    <source>
        <dbReference type="ARBA" id="ARBA00022485"/>
    </source>
</evidence>
<evidence type="ECO:0000259" key="11">
    <source>
        <dbReference type="PROSITE" id="PS51674"/>
    </source>
</evidence>
<dbReference type="GO" id="GO:0051539">
    <property type="term" value="F:4 iron, 4 sulfur cluster binding"/>
    <property type="evidence" value="ECO:0007669"/>
    <property type="project" value="UniProtKB-KW"/>
</dbReference>
<dbReference type="Pfam" id="PF02467">
    <property type="entry name" value="Whib"/>
    <property type="match status" value="1"/>
</dbReference>
<comment type="similarity">
    <text evidence="2">Belongs to the WhiB family.</text>
</comment>
<evidence type="ECO:0000256" key="7">
    <source>
        <dbReference type="ARBA" id="ARBA00023015"/>
    </source>
</evidence>
<evidence type="ECO:0000256" key="9">
    <source>
        <dbReference type="ARBA" id="ARBA00023157"/>
    </source>
</evidence>
<feature type="domain" description="4Fe-4S Wbl-type" evidence="11">
    <location>
        <begin position="14"/>
        <end position="82"/>
    </location>
</feature>
<keyword evidence="10" id="KW-0804">Transcription</keyword>
<organism evidence="13">
    <name type="scientific">uncultured Caudovirales phage</name>
    <dbReference type="NCBI Taxonomy" id="2100421"/>
    <lineage>
        <taxon>Viruses</taxon>
        <taxon>Duplodnaviria</taxon>
        <taxon>Heunggongvirae</taxon>
        <taxon>Uroviricota</taxon>
        <taxon>Caudoviricetes</taxon>
        <taxon>Peduoviridae</taxon>
        <taxon>Maltschvirus</taxon>
        <taxon>Maltschvirus maltsch</taxon>
    </lineage>
</organism>
<keyword evidence="9" id="KW-1015">Disulfide bond</keyword>
<dbReference type="EMBL" id="LR796981">
    <property type="protein sequence ID" value="CAB4179235.1"/>
    <property type="molecule type" value="Genomic_DNA"/>
</dbReference>
<dbReference type="InterPro" id="IPR003482">
    <property type="entry name" value="Whib"/>
</dbReference>
<evidence type="ECO:0000313" key="13">
    <source>
        <dbReference type="EMBL" id="CAB4220732.1"/>
    </source>
</evidence>
<reference evidence="13" key="1">
    <citation type="submission" date="2020-05" db="EMBL/GenBank/DDBJ databases">
        <authorList>
            <person name="Chiriac C."/>
            <person name="Salcher M."/>
            <person name="Ghai R."/>
            <person name="Kavagutti S V."/>
        </authorList>
    </citation>
    <scope>NUCLEOTIDE SEQUENCE</scope>
</reference>
<sequence>MEDEPEYAWRYKARCSGQDTDIFYPPRDKDQYKEIANKAKVFCFGETGKNPCPVRSECLWDAVRRDEPHGIWGGLSHRERNALMRKWQKLKKSKSPKQTLEEFIFSIDKDH</sequence>
<evidence type="ECO:0000256" key="4">
    <source>
        <dbReference type="ARBA" id="ARBA00022723"/>
    </source>
</evidence>
<comment type="cofactor">
    <cofactor evidence="1">
        <name>[4Fe-4S] cluster</name>
        <dbReference type="ChEBI" id="CHEBI:49883"/>
    </cofactor>
</comment>
<dbReference type="HAMAP" id="MF_01479">
    <property type="entry name" value="WhiB"/>
    <property type="match status" value="1"/>
</dbReference>
<dbReference type="GO" id="GO:0045892">
    <property type="term" value="P:negative regulation of DNA-templated transcription"/>
    <property type="evidence" value="ECO:0007669"/>
    <property type="project" value="TreeGrafter"/>
</dbReference>
<keyword evidence="3" id="KW-0004">4Fe-4S</keyword>
<keyword evidence="5" id="KW-0408">Iron</keyword>
<evidence type="ECO:0000256" key="1">
    <source>
        <dbReference type="ARBA" id="ARBA00001966"/>
    </source>
</evidence>
<evidence type="ECO:0000256" key="10">
    <source>
        <dbReference type="ARBA" id="ARBA00023163"/>
    </source>
</evidence>
<gene>
    <name evidence="12" type="ORF">UFOVP1033_64</name>
    <name evidence="13" type="ORF">UFOVP1631_64</name>
</gene>
<dbReference type="GO" id="GO:0047134">
    <property type="term" value="F:protein-disulfide reductase [NAD(P)H] activity"/>
    <property type="evidence" value="ECO:0007669"/>
    <property type="project" value="TreeGrafter"/>
</dbReference>
<evidence type="ECO:0000256" key="8">
    <source>
        <dbReference type="ARBA" id="ARBA00023125"/>
    </source>
</evidence>
<evidence type="ECO:0000256" key="6">
    <source>
        <dbReference type="ARBA" id="ARBA00023014"/>
    </source>
</evidence>
<dbReference type="PROSITE" id="PS51674">
    <property type="entry name" value="4FE4S_WBL"/>
    <property type="match status" value="1"/>
</dbReference>
<name>A0A6J5SYN8_9CAUD</name>
<evidence type="ECO:0000313" key="12">
    <source>
        <dbReference type="EMBL" id="CAB4179235.1"/>
    </source>
</evidence>
<dbReference type="EMBL" id="LR797501">
    <property type="protein sequence ID" value="CAB4220732.1"/>
    <property type="molecule type" value="Genomic_DNA"/>
</dbReference>
<dbReference type="GO" id="GO:0003677">
    <property type="term" value="F:DNA binding"/>
    <property type="evidence" value="ECO:0007669"/>
    <property type="project" value="UniProtKB-KW"/>
</dbReference>
<keyword evidence="4" id="KW-0479">Metal-binding</keyword>
<keyword evidence="8" id="KW-0238">DNA-binding</keyword>
<keyword evidence="7" id="KW-0805">Transcription regulation</keyword>
<protein>
    <submittedName>
        <fullName evidence="13">Transcription factor WhiB</fullName>
    </submittedName>
</protein>
<keyword evidence="6" id="KW-0411">Iron-sulfur</keyword>
<dbReference type="InterPro" id="IPR034768">
    <property type="entry name" value="4FE4S_WBL"/>
</dbReference>